<comment type="similarity">
    <text evidence="1">Belongs to the phage portal family. PBSX subfamily.</text>
</comment>
<sequence length="347" mass="38562">MSRRKKARLHSTSHTPQGATADATPANAVAFKWGDPEPVLAGAVYDNLGVWLLDNGRYYGPPVPLTGLARLLRANAYHGPILEFKANMYMRGFVPSAALTRRDMHAAVTDYAVFANAYLLKARNWYGEVVALRHLPAINMRRMKGENCYGLLDAAGQLTAFDPGDVVHLKNYDVCQGIYGLPAYLGAIQSMLLNEDATLFRRRYYRNGAHMGYVFYSASNAMQHEDTERIRAAIEGSRGIGNFRNMFLHIPNGREKDIQILPVGDFSTKDELEKIKNISRDDIIAAHRIPPAMASIIPTAAGGLGDITKADAVYQRNEVQPVREVLLEVNDHLPPALQVRFDEQEPV</sequence>
<dbReference type="EMBL" id="CP000527">
    <property type="protein sequence ID" value="ABM28491.1"/>
    <property type="molecule type" value="Genomic_DNA"/>
</dbReference>
<evidence type="ECO:0000256" key="1">
    <source>
        <dbReference type="ARBA" id="ARBA00006799"/>
    </source>
</evidence>
<dbReference type="InterPro" id="IPR006944">
    <property type="entry name" value="Phage/GTA_portal"/>
</dbReference>
<feature type="compositionally biased region" description="Basic residues" evidence="2">
    <location>
        <begin position="1"/>
        <end position="11"/>
    </location>
</feature>
<protein>
    <submittedName>
        <fullName evidence="3">Phage portal protein, PBSX family</fullName>
    </submittedName>
</protein>
<dbReference type="Pfam" id="PF04860">
    <property type="entry name" value="Phage_portal"/>
    <property type="match status" value="1"/>
</dbReference>
<dbReference type="RefSeq" id="WP_011792288.1">
    <property type="nucleotide sequence ID" value="NC_008751.1"/>
</dbReference>
<evidence type="ECO:0000313" key="3">
    <source>
        <dbReference type="EMBL" id="ABM28491.1"/>
    </source>
</evidence>
<dbReference type="NCBIfam" id="TIGR01540">
    <property type="entry name" value="portal_PBSX"/>
    <property type="match status" value="1"/>
</dbReference>
<gene>
    <name evidence="3" type="ordered locus">Dvul_1473</name>
</gene>
<proteinExistence type="inferred from homology"/>
<accession>A0A0H3A8R8</accession>
<dbReference type="InterPro" id="IPR006430">
    <property type="entry name" value="Phage_portal_PBSX"/>
</dbReference>
<organism evidence="3 4">
    <name type="scientific">Nitratidesulfovibrio vulgaris (strain DP4)</name>
    <name type="common">Desulfovibrio vulgaris</name>
    <dbReference type="NCBI Taxonomy" id="391774"/>
    <lineage>
        <taxon>Bacteria</taxon>
        <taxon>Pseudomonadati</taxon>
        <taxon>Thermodesulfobacteriota</taxon>
        <taxon>Desulfovibrionia</taxon>
        <taxon>Desulfovibrionales</taxon>
        <taxon>Desulfovibrionaceae</taxon>
        <taxon>Nitratidesulfovibrio</taxon>
    </lineage>
</organism>
<feature type="region of interest" description="Disordered" evidence="2">
    <location>
        <begin position="1"/>
        <end position="21"/>
    </location>
</feature>
<reference evidence="4" key="1">
    <citation type="journal article" date="2009" name="Environ. Microbiol.">
        <title>Contribution of mobile genetic elements to Desulfovibrio vulgaris genome plasticity.</title>
        <authorList>
            <person name="Walker C.B."/>
            <person name="Stolyar S."/>
            <person name="Chivian D."/>
            <person name="Pinel N."/>
            <person name="Gabster J.A."/>
            <person name="Dehal P.S."/>
            <person name="He Z."/>
            <person name="Yang Z.K."/>
            <person name="Yen H.C."/>
            <person name="Zhou J."/>
            <person name="Wall J.D."/>
            <person name="Hazen T.C."/>
            <person name="Arkin A.P."/>
            <person name="Stahl D.A."/>
        </authorList>
    </citation>
    <scope>NUCLEOTIDE SEQUENCE [LARGE SCALE GENOMIC DNA]</scope>
    <source>
        <strain evidence="4">DP4</strain>
    </source>
</reference>
<name>A0A0H3A8R8_NITV4</name>
<evidence type="ECO:0000313" key="4">
    <source>
        <dbReference type="Proteomes" id="UP000009173"/>
    </source>
</evidence>
<dbReference type="AlphaFoldDB" id="A0A0H3A8R8"/>
<dbReference type="HOGENOM" id="CLU_068879_0_0_7"/>
<evidence type="ECO:0000256" key="2">
    <source>
        <dbReference type="SAM" id="MobiDB-lite"/>
    </source>
</evidence>
<dbReference type="Proteomes" id="UP000009173">
    <property type="component" value="Chromosome"/>
</dbReference>
<dbReference type="KEGG" id="dvl:Dvul_1473"/>